<evidence type="ECO:0000313" key="4">
    <source>
        <dbReference type="EMBL" id="CAA2977168.1"/>
    </source>
</evidence>
<dbReference type="Gramene" id="OE9A034002T1">
    <property type="protein sequence ID" value="OE9A034002C1"/>
    <property type="gene ID" value="OE9A034002"/>
</dbReference>
<feature type="compositionally biased region" description="Polar residues" evidence="1">
    <location>
        <begin position="429"/>
        <end position="442"/>
    </location>
</feature>
<dbReference type="InterPro" id="IPR002181">
    <property type="entry name" value="Fibrinogen_a/b/g_C_dom"/>
</dbReference>
<dbReference type="InterPro" id="IPR050373">
    <property type="entry name" value="Fibrinogen_C-term_domain"/>
</dbReference>
<dbReference type="AlphaFoldDB" id="A0A8S0RDW6"/>
<reference evidence="4 5" key="1">
    <citation type="submission" date="2019-12" db="EMBL/GenBank/DDBJ databases">
        <authorList>
            <person name="Alioto T."/>
            <person name="Alioto T."/>
            <person name="Gomez Garrido J."/>
        </authorList>
    </citation>
    <scope>NUCLEOTIDE SEQUENCE [LARGE SCALE GENOMIC DNA]</scope>
</reference>
<feature type="compositionally biased region" description="Basic and acidic residues" evidence="1">
    <location>
        <begin position="135"/>
        <end position="146"/>
    </location>
</feature>
<feature type="region of interest" description="Disordered" evidence="1">
    <location>
        <begin position="66"/>
        <end position="105"/>
    </location>
</feature>
<dbReference type="Proteomes" id="UP000594638">
    <property type="component" value="Unassembled WGS sequence"/>
</dbReference>
<evidence type="ECO:0000313" key="5">
    <source>
        <dbReference type="Proteomes" id="UP000594638"/>
    </source>
</evidence>
<dbReference type="PANTHER" id="PTHR19143:SF327">
    <property type="entry name" value="FI21813P1-RELATED"/>
    <property type="match status" value="1"/>
</dbReference>
<dbReference type="GO" id="GO:0005615">
    <property type="term" value="C:extracellular space"/>
    <property type="evidence" value="ECO:0007669"/>
    <property type="project" value="TreeGrafter"/>
</dbReference>
<keyword evidence="2" id="KW-0732">Signal</keyword>
<proteinExistence type="predicted"/>
<feature type="chain" id="PRO_5035881123" evidence="2">
    <location>
        <begin position="30"/>
        <end position="751"/>
    </location>
</feature>
<dbReference type="PANTHER" id="PTHR19143">
    <property type="entry name" value="FIBRINOGEN/TENASCIN/ANGIOPOEITIN"/>
    <property type="match status" value="1"/>
</dbReference>
<feature type="region of interest" description="Disordered" evidence="1">
    <location>
        <begin position="246"/>
        <end position="276"/>
    </location>
</feature>
<dbReference type="InterPro" id="IPR014716">
    <property type="entry name" value="Fibrinogen_a/b/g_C_1"/>
</dbReference>
<name>A0A8S0RDW6_OLEEU</name>
<dbReference type="SUPFAM" id="SSF56496">
    <property type="entry name" value="Fibrinogen C-terminal domain-like"/>
    <property type="match status" value="2"/>
</dbReference>
<feature type="region of interest" description="Disordered" evidence="1">
    <location>
        <begin position="123"/>
        <end position="152"/>
    </location>
</feature>
<evidence type="ECO:0000256" key="1">
    <source>
        <dbReference type="SAM" id="MobiDB-lite"/>
    </source>
</evidence>
<evidence type="ECO:0000256" key="2">
    <source>
        <dbReference type="SAM" id="SignalP"/>
    </source>
</evidence>
<feature type="compositionally biased region" description="Polar residues" evidence="1">
    <location>
        <begin position="123"/>
        <end position="134"/>
    </location>
</feature>
<dbReference type="SMART" id="SM00186">
    <property type="entry name" value="FBG"/>
    <property type="match status" value="1"/>
</dbReference>
<feature type="signal peptide" evidence="2">
    <location>
        <begin position="1"/>
        <end position="29"/>
    </location>
</feature>
<evidence type="ECO:0000259" key="3">
    <source>
        <dbReference type="PROSITE" id="PS51406"/>
    </source>
</evidence>
<feature type="region of interest" description="Disordered" evidence="1">
    <location>
        <begin position="377"/>
        <end position="470"/>
    </location>
</feature>
<feature type="compositionally biased region" description="Polar residues" evidence="1">
    <location>
        <begin position="393"/>
        <end position="416"/>
    </location>
</feature>
<gene>
    <name evidence="4" type="ORF">OLEA9_A034002</name>
</gene>
<dbReference type="Gene3D" id="3.90.215.10">
    <property type="entry name" value="Gamma Fibrinogen, chain A, domain 1"/>
    <property type="match status" value="1"/>
</dbReference>
<dbReference type="OrthoDB" id="7735550at2759"/>
<organism evidence="4 5">
    <name type="scientific">Olea europaea subsp. europaea</name>
    <dbReference type="NCBI Taxonomy" id="158383"/>
    <lineage>
        <taxon>Eukaryota</taxon>
        <taxon>Viridiplantae</taxon>
        <taxon>Streptophyta</taxon>
        <taxon>Embryophyta</taxon>
        <taxon>Tracheophyta</taxon>
        <taxon>Spermatophyta</taxon>
        <taxon>Magnoliopsida</taxon>
        <taxon>eudicotyledons</taxon>
        <taxon>Gunneridae</taxon>
        <taxon>Pentapetalae</taxon>
        <taxon>asterids</taxon>
        <taxon>lamiids</taxon>
        <taxon>Lamiales</taxon>
        <taxon>Oleaceae</taxon>
        <taxon>Oleeae</taxon>
        <taxon>Olea</taxon>
    </lineage>
</organism>
<feature type="compositionally biased region" description="Basic and acidic residues" evidence="1">
    <location>
        <begin position="95"/>
        <end position="105"/>
    </location>
</feature>
<accession>A0A8S0RDW6</accession>
<dbReference type="Pfam" id="PF00147">
    <property type="entry name" value="Fibrinogen_C"/>
    <property type="match status" value="2"/>
</dbReference>
<keyword evidence="5" id="KW-1185">Reference proteome</keyword>
<dbReference type="EMBL" id="CACTIH010002928">
    <property type="protein sequence ID" value="CAA2977168.1"/>
    <property type="molecule type" value="Genomic_DNA"/>
</dbReference>
<protein>
    <submittedName>
        <fullName evidence="4">Tenascin-R isoform X2</fullName>
    </submittedName>
</protein>
<feature type="domain" description="Fibrinogen C-terminal" evidence="3">
    <location>
        <begin position="466"/>
        <end position="746"/>
    </location>
</feature>
<feature type="compositionally biased region" description="Low complexity" evidence="1">
    <location>
        <begin position="248"/>
        <end position="267"/>
    </location>
</feature>
<sequence>MSWKRGPALRLGCLSLLLVGLASTAQTSAQPELQDPHILLPLLDRIEAKLDELNATVSRLASCSCLSPRGQAGPSASPDEIQMNLRDPEEPDQDEQPRKRETKEETLASRDLFGFNRLASNLNSIPSSSGQQRQSAEELKAVDGQHQDQQLTQVSADADQRLVASEKRLLLALGQLQESMFGDAFDSMNLILKQQLTSFKTSLIKMSNRLMDHNYQHHVLANQMSLMRDECSLAIVSHQSANSFATCGPNSTTPSGGNSSFSSPNTNAQQDEQHTTLRSSDVVFVRMLSEGLEQSLQRSLARHQQPPPAAAAVSCPQAADLVEEPEARHLRHESFLGKELKQFQRRMDEIDSVVKQSALLLNKFVANRDDRPARTYVTHTQGDSHEASGQAPPASTTTLTFTNSPEPPSTGNSSGASPRASRWFAGSKVPNQRQGSSVNYAEQQQQQQRNSNQQTQQRAQRCQPKTTSLVKPRDCRQLREAGANCSGQYYIFAHSNSIRHVLCDMNQDLADEGGGWTLIMRRIDKSLASFSRADSLPESPTSLGGKPNSMASLKSRWLEEIQSSQVDFAGQDWSSYRAGFGALEHWSEFFIGLDLVHQLAGVPPAERQAAAELQVDLVANNSQELHLRFENFSVASEAGQFELRVGQCNATAPELCSPIARLNGTRFFTHDRLANCTGASQGKPQAGWWLPVDVNGTCPSGDAGDARLFAGPIGKSASYLHWPGWPAGDPAGEPLRQVVLKVRQQRRQRAA</sequence>
<feature type="compositionally biased region" description="Low complexity" evidence="1">
    <location>
        <begin position="443"/>
        <end position="463"/>
    </location>
</feature>
<comment type="caution">
    <text evidence="4">The sequence shown here is derived from an EMBL/GenBank/DDBJ whole genome shotgun (WGS) entry which is preliminary data.</text>
</comment>
<dbReference type="PROSITE" id="PS51406">
    <property type="entry name" value="FIBRINOGEN_C_2"/>
    <property type="match status" value="1"/>
</dbReference>
<dbReference type="InterPro" id="IPR036056">
    <property type="entry name" value="Fibrinogen-like_C"/>
</dbReference>